<protein>
    <submittedName>
        <fullName evidence="1">Uncharacterized protein</fullName>
    </submittedName>
</protein>
<accession>A0A7V4LDL3</accession>
<dbReference type="Pfam" id="PF09694">
    <property type="entry name" value="Gcw_chp"/>
    <property type="match status" value="1"/>
</dbReference>
<name>A0A7V4LDL3_9BACT</name>
<gene>
    <name evidence="1" type="ORF">ENT08_08585</name>
</gene>
<dbReference type="AlphaFoldDB" id="A0A7V4LDL3"/>
<comment type="caution">
    <text evidence="1">The sequence shown here is derived from an EMBL/GenBank/DDBJ whole genome shotgun (WGS) entry which is preliminary data.</text>
</comment>
<proteinExistence type="predicted"/>
<dbReference type="InterPro" id="IPR010239">
    <property type="entry name" value="CHP02001"/>
</dbReference>
<organism evidence="1">
    <name type="scientific">Desulfobacca acetoxidans</name>
    <dbReference type="NCBI Taxonomy" id="60893"/>
    <lineage>
        <taxon>Bacteria</taxon>
        <taxon>Pseudomonadati</taxon>
        <taxon>Thermodesulfobacteriota</taxon>
        <taxon>Desulfobaccia</taxon>
        <taxon>Desulfobaccales</taxon>
        <taxon>Desulfobaccaceae</taxon>
        <taxon>Desulfobacca</taxon>
    </lineage>
</organism>
<reference evidence="1" key="1">
    <citation type="journal article" date="2020" name="mSystems">
        <title>Genome- and Community-Level Interaction Insights into Carbon Utilization and Element Cycling Functions of Hydrothermarchaeota in Hydrothermal Sediment.</title>
        <authorList>
            <person name="Zhou Z."/>
            <person name="Liu Y."/>
            <person name="Xu W."/>
            <person name="Pan J."/>
            <person name="Luo Z.H."/>
            <person name="Li M."/>
        </authorList>
    </citation>
    <scope>NUCLEOTIDE SEQUENCE [LARGE SCALE GENOMIC DNA]</scope>
    <source>
        <strain evidence="1">SpSt-548</strain>
    </source>
</reference>
<dbReference type="EMBL" id="DSXI01000507">
    <property type="protein sequence ID" value="HGS05773.1"/>
    <property type="molecule type" value="Genomic_DNA"/>
</dbReference>
<sequence>MVTAMQPMWRYILAAVMLGIMLLWAAWGRAEEAKPEEKKEEAAAAEDRPQFSGSVDFLTQYVFRGIALSKHSLVIQPSMTVSYKGFAVNIWGNWDTDERNPYGLTPDRRKSKWNETDFTISYSREVFTNFTLSGGFIYYALDSNNSPYDSMELYGGLAYKFPWFEAGFSAYREIYHFPGWYLWWYVSRSFDLPFAGASLDLLAGWSAVLSDDKAVFPTYNGKYYRSLNAGQLAATLNFPVGKYVKISPKIQYWYALGGQSTYTLNNLSWDRKHNHVLGGVNISVAF</sequence>
<evidence type="ECO:0000313" key="1">
    <source>
        <dbReference type="EMBL" id="HGS05773.1"/>
    </source>
</evidence>